<evidence type="ECO:0000313" key="8">
    <source>
        <dbReference type="Proteomes" id="UP000183975"/>
    </source>
</evidence>
<keyword evidence="8" id="KW-1185">Reference proteome</keyword>
<evidence type="ECO:0000313" key="7">
    <source>
        <dbReference type="EMBL" id="SHK66116.1"/>
    </source>
</evidence>
<dbReference type="RefSeq" id="WP_072851603.1">
    <property type="nucleotide sequence ID" value="NZ_FRAH01000038.1"/>
</dbReference>
<keyword evidence="2" id="KW-0547">Nucleotide-binding</keyword>
<proteinExistence type="inferred from homology"/>
<gene>
    <name evidence="7" type="ORF">SAMN02745138_02114</name>
</gene>
<dbReference type="GO" id="GO:0005524">
    <property type="term" value="F:ATP binding"/>
    <property type="evidence" value="ECO:0007669"/>
    <property type="project" value="UniProtKB-KW"/>
</dbReference>
<dbReference type="EMBL" id="FRAH01000038">
    <property type="protein sequence ID" value="SHK66116.1"/>
    <property type="molecule type" value="Genomic_DNA"/>
</dbReference>
<dbReference type="InterPro" id="IPR000705">
    <property type="entry name" value="Galactokinase"/>
</dbReference>
<comment type="similarity">
    <text evidence="1">Belongs to the GHMP kinase family. GalK subfamily.</text>
</comment>
<dbReference type="PANTHER" id="PTHR10457">
    <property type="entry name" value="MEVALONATE KINASE/GALACTOKINASE"/>
    <property type="match status" value="1"/>
</dbReference>
<dbReference type="PRINTS" id="PR00473">
    <property type="entry name" value="GALCTOKINASE"/>
</dbReference>
<evidence type="ECO:0000256" key="4">
    <source>
        <dbReference type="ARBA" id="ARBA00022840"/>
    </source>
</evidence>
<evidence type="ECO:0000256" key="3">
    <source>
        <dbReference type="ARBA" id="ARBA00022777"/>
    </source>
</evidence>
<dbReference type="InterPro" id="IPR006204">
    <property type="entry name" value="GHMP_kinase_N_dom"/>
</dbReference>
<evidence type="ECO:0000259" key="5">
    <source>
        <dbReference type="Pfam" id="PF00288"/>
    </source>
</evidence>
<dbReference type="OrthoDB" id="250531at2"/>
<dbReference type="SUPFAM" id="SSF54211">
    <property type="entry name" value="Ribosomal protein S5 domain 2-like"/>
    <property type="match status" value="1"/>
</dbReference>
<dbReference type="Gene3D" id="3.30.230.10">
    <property type="match status" value="1"/>
</dbReference>
<name>A0A1M6UAA8_9FIRM</name>
<dbReference type="PIRSF" id="PIRSF000530">
    <property type="entry name" value="Galactokinase"/>
    <property type="match status" value="1"/>
</dbReference>
<sequence length="419" mass="45486">MKQTWNKESLLAAYPRFEAQPDFYLERMADAEKGFADTFDKEAERFFSAPGRTEIGGNHTDHQHGCVLAAAVDLDIFGAAAKNGSRIIRIFSEGYGMEEISLDDLEVKKEEINTTASLIRGVASKITQMGYTLGGLDMYTVSNVLKGSGISSSAAYEVLVGTVINALYCENKLTPVEIAQIGQYAENVYFGKMSGLMDQTASSVGGVVAIDFRDNANPIVRKLDFDFTKAGYALCIIDSGADHADLSDEYSAIPMEMRQVAAHFGKEVLREVAFADFLTDMAAVREKAGDRATLRAYHFLKDNQRAIDEAAALEAGDFDKFLSLVKESGYSSFMYLQNVYVSGSVQHQEVAYTLAACEAALAGKGAYRVHGGGFAGTIQAFVPQEMLAGFVEQMEKAVGKGRCHVLSIRPAGGTELMKV</sequence>
<dbReference type="GO" id="GO:0006012">
    <property type="term" value="P:galactose metabolic process"/>
    <property type="evidence" value="ECO:0007669"/>
    <property type="project" value="InterPro"/>
</dbReference>
<evidence type="ECO:0000256" key="2">
    <source>
        <dbReference type="ARBA" id="ARBA00022741"/>
    </source>
</evidence>
<dbReference type="InterPro" id="IPR020568">
    <property type="entry name" value="Ribosomal_Su5_D2-typ_SF"/>
</dbReference>
<keyword evidence="3 7" id="KW-0808">Transferase</keyword>
<dbReference type="GO" id="GO:0004335">
    <property type="term" value="F:galactokinase activity"/>
    <property type="evidence" value="ECO:0007669"/>
    <property type="project" value="InterPro"/>
</dbReference>
<dbReference type="InterPro" id="IPR019539">
    <property type="entry name" value="GalKase_N"/>
</dbReference>
<dbReference type="InterPro" id="IPR036554">
    <property type="entry name" value="GHMP_kinase_C_sf"/>
</dbReference>
<dbReference type="Pfam" id="PF10509">
    <property type="entry name" value="GalKase_gal_bdg"/>
    <property type="match status" value="1"/>
</dbReference>
<protein>
    <submittedName>
        <fullName evidence="7">Galactokinase</fullName>
    </submittedName>
</protein>
<reference evidence="7 8" key="1">
    <citation type="submission" date="2016-11" db="EMBL/GenBank/DDBJ databases">
        <authorList>
            <person name="Jaros S."/>
            <person name="Januszkiewicz K."/>
            <person name="Wedrychowicz H."/>
        </authorList>
    </citation>
    <scope>NUCLEOTIDE SEQUENCE [LARGE SCALE GENOMIC DNA]</scope>
    <source>
        <strain evidence="7 8">DSM 14214</strain>
    </source>
</reference>
<accession>A0A1M6UAA8</accession>
<keyword evidence="4" id="KW-0067">ATP-binding</keyword>
<dbReference type="Proteomes" id="UP000183975">
    <property type="component" value="Unassembled WGS sequence"/>
</dbReference>
<evidence type="ECO:0000256" key="1">
    <source>
        <dbReference type="ARBA" id="ARBA00006566"/>
    </source>
</evidence>
<dbReference type="PRINTS" id="PR00959">
    <property type="entry name" value="MEVGALKINASE"/>
</dbReference>
<dbReference type="GO" id="GO:0005829">
    <property type="term" value="C:cytosol"/>
    <property type="evidence" value="ECO:0007669"/>
    <property type="project" value="TreeGrafter"/>
</dbReference>
<dbReference type="Pfam" id="PF00288">
    <property type="entry name" value="GHMP_kinases_N"/>
    <property type="match status" value="1"/>
</dbReference>
<keyword evidence="3 7" id="KW-0418">Kinase</keyword>
<feature type="domain" description="GHMP kinase N-terminal" evidence="5">
    <location>
        <begin position="118"/>
        <end position="206"/>
    </location>
</feature>
<organism evidence="7 8">
    <name type="scientific">Anaerotignum lactatifermentans DSM 14214</name>
    <dbReference type="NCBI Taxonomy" id="1121323"/>
    <lineage>
        <taxon>Bacteria</taxon>
        <taxon>Bacillati</taxon>
        <taxon>Bacillota</taxon>
        <taxon>Clostridia</taxon>
        <taxon>Lachnospirales</taxon>
        <taxon>Anaerotignaceae</taxon>
        <taxon>Anaerotignum</taxon>
    </lineage>
</organism>
<dbReference type="AlphaFoldDB" id="A0A1M6UAA8"/>
<evidence type="ECO:0000259" key="6">
    <source>
        <dbReference type="Pfam" id="PF10509"/>
    </source>
</evidence>
<dbReference type="Gene3D" id="3.30.70.890">
    <property type="entry name" value="GHMP kinase, C-terminal domain"/>
    <property type="match status" value="1"/>
</dbReference>
<feature type="domain" description="Galactokinase N-terminal" evidence="6">
    <location>
        <begin position="35"/>
        <end position="82"/>
    </location>
</feature>
<dbReference type="InterPro" id="IPR006206">
    <property type="entry name" value="Mevalonate/galactokinase"/>
</dbReference>
<dbReference type="InterPro" id="IPR014721">
    <property type="entry name" value="Ribsml_uS5_D2-typ_fold_subgr"/>
</dbReference>
<dbReference type="SUPFAM" id="SSF55060">
    <property type="entry name" value="GHMP Kinase, C-terminal domain"/>
    <property type="match status" value="1"/>
</dbReference>
<dbReference type="PANTHER" id="PTHR10457:SF7">
    <property type="entry name" value="GALACTOKINASE-RELATED"/>
    <property type="match status" value="1"/>
</dbReference>